<evidence type="ECO:0000313" key="2">
    <source>
        <dbReference type="Proteomes" id="UP000320771"/>
    </source>
</evidence>
<gene>
    <name evidence="1" type="primary">31</name>
    <name evidence="1" type="ORF">SEA_MCGALLEON_31</name>
</gene>
<organism evidence="1 2">
    <name type="scientific">Microbacterium phage McGalleon</name>
    <dbReference type="NCBI Taxonomy" id="2590936"/>
    <lineage>
        <taxon>Viruses</taxon>
        <taxon>Duplodnaviria</taxon>
        <taxon>Heunggongvirae</taxon>
        <taxon>Uroviricota</taxon>
        <taxon>Caudoviricetes</taxon>
        <taxon>Ilzatvirus</taxon>
        <taxon>Ilzatvirus mcgalleon</taxon>
    </lineage>
</organism>
<dbReference type="EMBL" id="MN062703">
    <property type="protein sequence ID" value="QDP44083.1"/>
    <property type="molecule type" value="Genomic_DNA"/>
</dbReference>
<name>A0A516KR18_9CAUD</name>
<keyword evidence="2" id="KW-1185">Reference proteome</keyword>
<dbReference type="KEGG" id="vg:56214152"/>
<accession>A0A516KR18</accession>
<evidence type="ECO:0000313" key="1">
    <source>
        <dbReference type="EMBL" id="QDP44083.1"/>
    </source>
</evidence>
<sequence>MSNNQLMNNNAPRYFVHLVSTTDAQLYTEQDIDQAAHIPAGDTIREALTFALEHIDGFICDADRDFEFVPAKLGRIYLFDGSRGGKDVITVAEAQAIINR</sequence>
<protein>
    <submittedName>
        <fullName evidence="1">Uncharacterized protein</fullName>
    </submittedName>
</protein>
<dbReference type="GeneID" id="56214152"/>
<dbReference type="Proteomes" id="UP000320771">
    <property type="component" value="Segment"/>
</dbReference>
<reference evidence="1 2" key="1">
    <citation type="submission" date="2019-06" db="EMBL/GenBank/DDBJ databases">
        <authorList>
            <person name="Kirkpatrick B.L."/>
            <person name="Twichell C.M."/>
            <person name="Davis D.J."/>
            <person name="Hampton E.S."/>
            <person name="Nguyen T."/>
            <person name="Niekamp K.S."/>
            <person name="Riley K.M."/>
            <person name="Lawson J.L."/>
            <person name="Butela K.A."/>
            <person name="Garlena R.A."/>
            <person name="Russell D.A."/>
            <person name="Pope W.H."/>
            <person name="Jacobs-Sera D."/>
            <person name="Hatfull G.F."/>
        </authorList>
    </citation>
    <scope>NUCLEOTIDE SEQUENCE [LARGE SCALE GENOMIC DNA]</scope>
</reference>
<proteinExistence type="predicted"/>
<dbReference type="RefSeq" id="YP_009908607.1">
    <property type="nucleotide sequence ID" value="NC_049927.1"/>
</dbReference>